<keyword evidence="3" id="KW-0378">Hydrolase</keyword>
<dbReference type="CDD" id="cd18809">
    <property type="entry name" value="SF1_C_RecD"/>
    <property type="match status" value="1"/>
</dbReference>
<dbReference type="Proteomes" id="UP000029647">
    <property type="component" value="Unassembled WGS sequence"/>
</dbReference>
<dbReference type="InterPro" id="IPR027417">
    <property type="entry name" value="P-loop_NTPase"/>
</dbReference>
<keyword evidence="3" id="KW-0347">Helicase</keyword>
<comment type="caution">
    <text evidence="3">The sequence shown here is derived from an EMBL/GenBank/DDBJ whole genome shotgun (WGS) entry which is preliminary data.</text>
</comment>
<protein>
    <submittedName>
        <fullName evidence="3">RecD-like DNA helicase Atu2026</fullName>
    </submittedName>
</protein>
<evidence type="ECO:0000313" key="4">
    <source>
        <dbReference type="Proteomes" id="UP000029647"/>
    </source>
</evidence>
<proteinExistence type="predicted"/>
<dbReference type="InterPro" id="IPR027785">
    <property type="entry name" value="UvrD-like_helicase_C"/>
</dbReference>
<sequence>MKNGKDLAENDVLILNNNINIADDTGLGIPTKAVNGSYFLIREVLDQIPERIYNRKKELVANLNFRRLKVKLLGSTMNADAEIILLENYLDGIEELSREEQVAFKIFINRKLADAKNKYPFEISEEYKNLQIDQAYKDVNLKIEKWRSLRKEDEDAGTKRNLKAPRNDLQKYESELNKIKKRYVAEYSNNLLRSLRNSDPFINSALVNYGWAITVHKSVGSSFDSVLLKAIQQEDGGKSNESYFRWLYSGLTASKSKLHILSPQSISPFENCTIVDEVSSDSTIKFIPIRANLSFNNEDVSEDIRRFNSEGLNYNSLVVTNHLLNHLDGYKLENVKKYSDYLIKVTLVSKDNFEAVIAISNKGNKDVSAIRKERSSQEIQPHIDNAIEQLYNEFKSDDFPMDFRNEIYIDWFNILKDQNCSLHLQESHQNEDRFSVTRLNEVVNFNVRYTTGEKNYGFFSSLTIKEKSNDNLAEIIKNLIDND</sequence>
<keyword evidence="1" id="KW-0175">Coiled coil</keyword>
<reference evidence="3 4" key="1">
    <citation type="journal article" date="2014" name="Genome Announc.">
        <title>Draft Genome Sequences of Marine Flavobacterium Nonlabens Strains NR17, NR24, NR27, NR32, NR33, and Ara13.</title>
        <authorList>
            <person name="Nakanishi M."/>
            <person name="Meirelles P."/>
            <person name="Suzuki R."/>
            <person name="Takatani N."/>
            <person name="Mino S."/>
            <person name="Suda W."/>
            <person name="Oshima K."/>
            <person name="Hattori M."/>
            <person name="Ohkuma M."/>
            <person name="Hosokawa M."/>
            <person name="Miyashita K."/>
            <person name="Thompson F.L."/>
            <person name="Niwa A."/>
            <person name="Sawabe T."/>
            <person name="Sawabe T."/>
        </authorList>
    </citation>
    <scope>NUCLEOTIDE SEQUENCE [LARGE SCALE GENOMIC DNA]</scope>
    <source>
        <strain evidence="4">JCM19275</strain>
    </source>
</reference>
<gene>
    <name evidence="3" type="ORF">JCM19275_3171</name>
</gene>
<dbReference type="AlphaFoldDB" id="A0A090WBG3"/>
<accession>A0A090WBG3</accession>
<dbReference type="GO" id="GO:0004386">
    <property type="term" value="F:helicase activity"/>
    <property type="evidence" value="ECO:0007669"/>
    <property type="project" value="UniProtKB-KW"/>
</dbReference>
<dbReference type="Gene3D" id="3.40.50.300">
    <property type="entry name" value="P-loop containing nucleotide triphosphate hydrolases"/>
    <property type="match status" value="1"/>
</dbReference>
<name>A0A090WBG3_NONUL</name>
<organism evidence="3 4">
    <name type="scientific">Nonlabens ulvanivorans</name>
    <name type="common">Persicivirga ulvanivorans</name>
    <dbReference type="NCBI Taxonomy" id="906888"/>
    <lineage>
        <taxon>Bacteria</taxon>
        <taxon>Pseudomonadati</taxon>
        <taxon>Bacteroidota</taxon>
        <taxon>Flavobacteriia</taxon>
        <taxon>Flavobacteriales</taxon>
        <taxon>Flavobacteriaceae</taxon>
        <taxon>Nonlabens</taxon>
    </lineage>
</organism>
<feature type="coiled-coil region" evidence="1">
    <location>
        <begin position="162"/>
        <end position="189"/>
    </location>
</feature>
<keyword evidence="3" id="KW-0067">ATP-binding</keyword>
<dbReference type="Pfam" id="PF13538">
    <property type="entry name" value="UvrD_C_2"/>
    <property type="match status" value="1"/>
</dbReference>
<evidence type="ECO:0000259" key="2">
    <source>
        <dbReference type="Pfam" id="PF13538"/>
    </source>
</evidence>
<evidence type="ECO:0000256" key="1">
    <source>
        <dbReference type="SAM" id="Coils"/>
    </source>
</evidence>
<dbReference type="SUPFAM" id="SSF52540">
    <property type="entry name" value="P-loop containing nucleoside triphosphate hydrolases"/>
    <property type="match status" value="1"/>
</dbReference>
<evidence type="ECO:0000313" key="3">
    <source>
        <dbReference type="EMBL" id="GAL74316.1"/>
    </source>
</evidence>
<keyword evidence="3" id="KW-0547">Nucleotide-binding</keyword>
<feature type="domain" description="UvrD-like helicase C-terminal" evidence="2">
    <location>
        <begin position="209"/>
        <end position="260"/>
    </location>
</feature>
<dbReference type="EMBL" id="BBNT01000002">
    <property type="protein sequence ID" value="GAL74316.1"/>
    <property type="molecule type" value="Genomic_DNA"/>
</dbReference>